<dbReference type="InterPro" id="IPR024167">
    <property type="entry name" value="Cytochrome_c4-like"/>
</dbReference>
<reference evidence="8 9" key="1">
    <citation type="submission" date="2018-07" db="EMBL/GenBank/DDBJ databases">
        <title>Genomic Encyclopedia of Type Strains, Phase IV (KMG-IV): sequencing the most valuable type-strain genomes for metagenomic binning, comparative biology and taxonomic classification.</title>
        <authorList>
            <person name="Goeker M."/>
        </authorList>
    </citation>
    <scope>NUCLEOTIDE SEQUENCE [LARGE SCALE GENOMIC DNA]</scope>
    <source>
        <strain evidence="8 9">DSM 100911</strain>
    </source>
</reference>
<feature type="binding site" description="covalent" evidence="4">
    <location>
        <position position="40"/>
    </location>
    <ligand>
        <name>heme c</name>
        <dbReference type="ChEBI" id="CHEBI:61717"/>
        <label>1</label>
    </ligand>
</feature>
<keyword evidence="3 5" id="KW-0408">Iron</keyword>
<dbReference type="GO" id="GO:0042597">
    <property type="term" value="C:periplasmic space"/>
    <property type="evidence" value="ECO:0007669"/>
    <property type="project" value="InterPro"/>
</dbReference>
<feature type="binding site" description="axial binding residue" evidence="5">
    <location>
        <position position="41"/>
    </location>
    <ligand>
        <name>heme c</name>
        <dbReference type="ChEBI" id="CHEBI:61717"/>
        <label>1</label>
    </ligand>
    <ligandPart>
        <name>Fe</name>
        <dbReference type="ChEBI" id="CHEBI:18248"/>
    </ligandPart>
</feature>
<dbReference type="AlphaFoldDB" id="A0A369AVR0"/>
<dbReference type="OrthoDB" id="9773456at2"/>
<dbReference type="EMBL" id="QPJU01000001">
    <property type="protein sequence ID" value="RCX11544.1"/>
    <property type="molecule type" value="Genomic_DNA"/>
</dbReference>
<evidence type="ECO:0000259" key="7">
    <source>
        <dbReference type="PROSITE" id="PS51007"/>
    </source>
</evidence>
<feature type="chain" id="PRO_5016752239" evidence="6">
    <location>
        <begin position="19"/>
        <end position="238"/>
    </location>
</feature>
<dbReference type="Proteomes" id="UP000252174">
    <property type="component" value="Unassembled WGS sequence"/>
</dbReference>
<evidence type="ECO:0000256" key="3">
    <source>
        <dbReference type="ARBA" id="ARBA00023004"/>
    </source>
</evidence>
<feature type="signal peptide" evidence="6">
    <location>
        <begin position="1"/>
        <end position="18"/>
    </location>
</feature>
<name>A0A369AVR0_9BURK</name>
<comment type="caution">
    <text evidence="8">The sequence shown here is derived from an EMBL/GenBank/DDBJ whole genome shotgun (WGS) entry which is preliminary data.</text>
</comment>
<comment type="PTM">
    <text evidence="4">Binds 2 heme c groups covalently per subunit.</text>
</comment>
<evidence type="ECO:0000256" key="1">
    <source>
        <dbReference type="ARBA" id="ARBA00022617"/>
    </source>
</evidence>
<dbReference type="Gene3D" id="1.10.760.10">
    <property type="entry name" value="Cytochrome c-like domain"/>
    <property type="match status" value="2"/>
</dbReference>
<feature type="binding site" description="axial binding residue" evidence="5">
    <location>
        <position position="141"/>
    </location>
    <ligand>
        <name>heme c</name>
        <dbReference type="ChEBI" id="CHEBI:61717"/>
        <label>2</label>
    </ligand>
    <ligandPart>
        <name>Fe</name>
        <dbReference type="ChEBI" id="CHEBI:18248"/>
    </ligandPart>
</feature>
<dbReference type="SUPFAM" id="SSF46626">
    <property type="entry name" value="Cytochrome c"/>
    <property type="match status" value="2"/>
</dbReference>
<dbReference type="GO" id="GO:0005506">
    <property type="term" value="F:iron ion binding"/>
    <property type="evidence" value="ECO:0007669"/>
    <property type="project" value="InterPro"/>
</dbReference>
<feature type="binding site" description="axial binding residue" evidence="5">
    <location>
        <position position="200"/>
    </location>
    <ligand>
        <name>heme c</name>
        <dbReference type="ChEBI" id="CHEBI:61717"/>
        <label>2</label>
    </ligand>
    <ligandPart>
        <name>Fe</name>
        <dbReference type="ChEBI" id="CHEBI:18248"/>
    </ligandPart>
</feature>
<feature type="binding site" description="covalent" evidence="4">
    <location>
        <position position="37"/>
    </location>
    <ligand>
        <name>heme c</name>
        <dbReference type="ChEBI" id="CHEBI:61717"/>
        <label>1</label>
    </ligand>
</feature>
<evidence type="ECO:0000256" key="5">
    <source>
        <dbReference type="PIRSR" id="PIRSR000005-2"/>
    </source>
</evidence>
<proteinExistence type="predicted"/>
<keyword evidence="1 4" id="KW-0349">Heme</keyword>
<sequence>MKKHVLGLAALLPLLALAADGMDIMQKGGANPSAPPCMTCHGADGKGMAASGFPRLAGLPEAYIAKQLADFKAGRRKNPVMQPIAEALSDEEVAAVARAYAGMPKVNVKAEPIERPEPGTGAWLALRGAWERNIPECVLCHGPNGVGVGSVFPPLAGQSALYIENQLNAWRGTPAIPATRKTKAVPAVPPTRANDPNGLMAHIAQSLTPAEVKAVAEYFAGLGETEEPFDASQHHRLR</sequence>
<evidence type="ECO:0000313" key="9">
    <source>
        <dbReference type="Proteomes" id="UP000252174"/>
    </source>
</evidence>
<gene>
    <name evidence="8" type="ORF">DFR45_10166</name>
</gene>
<dbReference type="GO" id="GO:0009055">
    <property type="term" value="F:electron transfer activity"/>
    <property type="evidence" value="ECO:0007669"/>
    <property type="project" value="InterPro"/>
</dbReference>
<accession>A0A369AVR0</accession>
<dbReference type="Pfam" id="PF00034">
    <property type="entry name" value="Cytochrom_C"/>
    <property type="match status" value="2"/>
</dbReference>
<organism evidence="8 9">
    <name type="scientific">Extensimonas vulgaris</name>
    <dbReference type="NCBI Taxonomy" id="1031594"/>
    <lineage>
        <taxon>Bacteria</taxon>
        <taxon>Pseudomonadati</taxon>
        <taxon>Pseudomonadota</taxon>
        <taxon>Betaproteobacteria</taxon>
        <taxon>Burkholderiales</taxon>
        <taxon>Comamonadaceae</taxon>
        <taxon>Extensimonas</taxon>
    </lineage>
</organism>
<keyword evidence="6" id="KW-0732">Signal</keyword>
<evidence type="ECO:0000313" key="8">
    <source>
        <dbReference type="EMBL" id="RCX11544.1"/>
    </source>
</evidence>
<dbReference type="InterPro" id="IPR036909">
    <property type="entry name" value="Cyt_c-like_dom_sf"/>
</dbReference>
<dbReference type="PANTHER" id="PTHR33751">
    <property type="entry name" value="CBB3-TYPE CYTOCHROME C OXIDASE SUBUNIT FIXP"/>
    <property type="match status" value="1"/>
</dbReference>
<dbReference type="GO" id="GO:0020037">
    <property type="term" value="F:heme binding"/>
    <property type="evidence" value="ECO:0007669"/>
    <property type="project" value="InterPro"/>
</dbReference>
<dbReference type="PROSITE" id="PS51007">
    <property type="entry name" value="CYTC"/>
    <property type="match status" value="1"/>
</dbReference>
<dbReference type="PANTHER" id="PTHR33751:SF11">
    <property type="entry name" value="BLL4483 PROTEIN"/>
    <property type="match status" value="1"/>
</dbReference>
<dbReference type="InterPro" id="IPR050597">
    <property type="entry name" value="Cytochrome_c_Oxidase_Subunit"/>
</dbReference>
<keyword evidence="9" id="KW-1185">Reference proteome</keyword>
<feature type="binding site" description="covalent" evidence="4">
    <location>
        <position position="140"/>
    </location>
    <ligand>
        <name>heme c</name>
        <dbReference type="ChEBI" id="CHEBI:61717"/>
        <label>2</label>
    </ligand>
</feature>
<dbReference type="InterPro" id="IPR009056">
    <property type="entry name" value="Cyt_c-like_dom"/>
</dbReference>
<evidence type="ECO:0000256" key="4">
    <source>
        <dbReference type="PIRSR" id="PIRSR000005-1"/>
    </source>
</evidence>
<evidence type="ECO:0000256" key="6">
    <source>
        <dbReference type="SAM" id="SignalP"/>
    </source>
</evidence>
<dbReference type="PIRSF" id="PIRSF000005">
    <property type="entry name" value="Cytochrome_c4"/>
    <property type="match status" value="1"/>
</dbReference>
<feature type="domain" description="Cytochrome c" evidence="7">
    <location>
        <begin position="16"/>
        <end position="223"/>
    </location>
</feature>
<feature type="binding site" description="axial binding residue" evidence="5">
    <location>
        <position position="81"/>
    </location>
    <ligand>
        <name>heme c</name>
        <dbReference type="ChEBI" id="CHEBI:61717"/>
        <label>1</label>
    </ligand>
    <ligandPart>
        <name>Fe</name>
        <dbReference type="ChEBI" id="CHEBI:18248"/>
    </ligandPart>
</feature>
<feature type="binding site" description="covalent" evidence="4">
    <location>
        <position position="137"/>
    </location>
    <ligand>
        <name>heme c</name>
        <dbReference type="ChEBI" id="CHEBI:61717"/>
        <label>2</label>
    </ligand>
</feature>
<protein>
    <submittedName>
        <fullName evidence="8">Cytochrome c553</fullName>
    </submittedName>
</protein>
<evidence type="ECO:0000256" key="2">
    <source>
        <dbReference type="ARBA" id="ARBA00022723"/>
    </source>
</evidence>
<dbReference type="RefSeq" id="WP_114481732.1">
    <property type="nucleotide sequence ID" value="NZ_QPJU01000001.1"/>
</dbReference>
<keyword evidence="2 5" id="KW-0479">Metal-binding</keyword>